<dbReference type="Gene3D" id="3.40.390.10">
    <property type="entry name" value="Collagenase (Catalytic Domain)"/>
    <property type="match status" value="1"/>
</dbReference>
<dbReference type="InterPro" id="IPR024079">
    <property type="entry name" value="MetalloPept_cat_dom_sf"/>
</dbReference>
<dbReference type="GO" id="GO:0030198">
    <property type="term" value="P:extracellular matrix organization"/>
    <property type="evidence" value="ECO:0007669"/>
    <property type="project" value="TreeGrafter"/>
</dbReference>
<dbReference type="GO" id="GO:0008270">
    <property type="term" value="F:zinc ion binding"/>
    <property type="evidence" value="ECO:0007669"/>
    <property type="project" value="InterPro"/>
</dbReference>
<protein>
    <submittedName>
        <fullName evidence="11">Peptidase_M10 domain-containing protein</fullName>
    </submittedName>
</protein>
<dbReference type="WBParaSite" id="L893_g11454.t1">
    <property type="protein sequence ID" value="L893_g11454.t1"/>
    <property type="gene ID" value="L893_g11454"/>
</dbReference>
<keyword evidence="6" id="KW-0378">Hydrolase</keyword>
<comment type="cofactor">
    <cofactor evidence="1">
        <name>Zn(2+)</name>
        <dbReference type="ChEBI" id="CHEBI:29105"/>
    </cofactor>
</comment>
<keyword evidence="8" id="KW-0482">Metalloprotease</keyword>
<dbReference type="Proteomes" id="UP000095287">
    <property type="component" value="Unplaced"/>
</dbReference>
<evidence type="ECO:0000256" key="7">
    <source>
        <dbReference type="ARBA" id="ARBA00022833"/>
    </source>
</evidence>
<evidence type="ECO:0000259" key="9">
    <source>
        <dbReference type="Pfam" id="PF00413"/>
    </source>
</evidence>
<dbReference type="GO" id="GO:0030574">
    <property type="term" value="P:collagen catabolic process"/>
    <property type="evidence" value="ECO:0007669"/>
    <property type="project" value="TreeGrafter"/>
</dbReference>
<evidence type="ECO:0000256" key="3">
    <source>
        <dbReference type="ARBA" id="ARBA00022670"/>
    </source>
</evidence>
<dbReference type="PANTHER" id="PTHR10201">
    <property type="entry name" value="MATRIX METALLOPROTEINASE"/>
    <property type="match status" value="1"/>
</dbReference>
<evidence type="ECO:0000313" key="11">
    <source>
        <dbReference type="WBParaSite" id="L893_g11454.t1"/>
    </source>
</evidence>
<evidence type="ECO:0000256" key="8">
    <source>
        <dbReference type="ARBA" id="ARBA00023049"/>
    </source>
</evidence>
<evidence type="ECO:0000256" key="2">
    <source>
        <dbReference type="ARBA" id="ARBA00010370"/>
    </source>
</evidence>
<evidence type="ECO:0000313" key="10">
    <source>
        <dbReference type="Proteomes" id="UP000095287"/>
    </source>
</evidence>
<name>A0A1I7Y0P5_9BILA</name>
<dbReference type="AlphaFoldDB" id="A0A1I7Y0P5"/>
<feature type="domain" description="Peptidase M10 metallopeptidase" evidence="9">
    <location>
        <begin position="7"/>
        <end position="79"/>
    </location>
</feature>
<reference evidence="11" key="1">
    <citation type="submission" date="2016-11" db="UniProtKB">
        <authorList>
            <consortium name="WormBaseParasite"/>
        </authorList>
    </citation>
    <scope>IDENTIFICATION</scope>
</reference>
<accession>A0A1I7Y0P5</accession>
<dbReference type="GO" id="GO:0031012">
    <property type="term" value="C:extracellular matrix"/>
    <property type="evidence" value="ECO:0007669"/>
    <property type="project" value="InterPro"/>
</dbReference>
<organism evidence="10 11">
    <name type="scientific">Steinernema glaseri</name>
    <dbReference type="NCBI Taxonomy" id="37863"/>
    <lineage>
        <taxon>Eukaryota</taxon>
        <taxon>Metazoa</taxon>
        <taxon>Ecdysozoa</taxon>
        <taxon>Nematoda</taxon>
        <taxon>Chromadorea</taxon>
        <taxon>Rhabditida</taxon>
        <taxon>Tylenchina</taxon>
        <taxon>Panagrolaimomorpha</taxon>
        <taxon>Strongyloidoidea</taxon>
        <taxon>Steinernematidae</taxon>
        <taxon>Steinernema</taxon>
    </lineage>
</organism>
<sequence>MDLRSQQKTQFIRFSEAKSVHGRDVDIAISFERGAHGDAYTFKGSEDPVLAHAFPFYAYSGIGGDVHFNGDKNFQVGAVSAERNARFGGKYDAYLTILDQDGRFKTFYISGGPADQKSKFDSILFLSPKIAQFCN</sequence>
<evidence type="ECO:0000256" key="5">
    <source>
        <dbReference type="ARBA" id="ARBA00022729"/>
    </source>
</evidence>
<dbReference type="GO" id="GO:0004222">
    <property type="term" value="F:metalloendopeptidase activity"/>
    <property type="evidence" value="ECO:0007669"/>
    <property type="project" value="InterPro"/>
</dbReference>
<keyword evidence="4" id="KW-0479">Metal-binding</keyword>
<keyword evidence="3" id="KW-0645">Protease</keyword>
<dbReference type="SUPFAM" id="SSF55486">
    <property type="entry name" value="Metalloproteases ('zincins'), catalytic domain"/>
    <property type="match status" value="1"/>
</dbReference>
<dbReference type="Pfam" id="PF00413">
    <property type="entry name" value="Peptidase_M10"/>
    <property type="match status" value="1"/>
</dbReference>
<keyword evidence="5" id="KW-0732">Signal</keyword>
<evidence type="ECO:0000256" key="1">
    <source>
        <dbReference type="ARBA" id="ARBA00001947"/>
    </source>
</evidence>
<evidence type="ECO:0000256" key="4">
    <source>
        <dbReference type="ARBA" id="ARBA00022723"/>
    </source>
</evidence>
<dbReference type="PANTHER" id="PTHR10201:SF291">
    <property type="entry name" value="MATRIX METALLOPROTEINASE 1, ISOFORM C-RELATED"/>
    <property type="match status" value="1"/>
</dbReference>
<evidence type="ECO:0000256" key="6">
    <source>
        <dbReference type="ARBA" id="ARBA00022801"/>
    </source>
</evidence>
<comment type="similarity">
    <text evidence="2">Belongs to the peptidase M10A family.</text>
</comment>
<keyword evidence="7" id="KW-0862">Zinc</keyword>
<dbReference type="GO" id="GO:0006508">
    <property type="term" value="P:proteolysis"/>
    <property type="evidence" value="ECO:0007669"/>
    <property type="project" value="UniProtKB-KW"/>
</dbReference>
<keyword evidence="10" id="KW-1185">Reference proteome</keyword>
<proteinExistence type="inferred from homology"/>
<dbReference type="InterPro" id="IPR001818">
    <property type="entry name" value="Pept_M10_metallopeptidase"/>
</dbReference>